<organism evidence="10 11">
    <name type="scientific">Colletotrichum spinosum</name>
    <dbReference type="NCBI Taxonomy" id="1347390"/>
    <lineage>
        <taxon>Eukaryota</taxon>
        <taxon>Fungi</taxon>
        <taxon>Dikarya</taxon>
        <taxon>Ascomycota</taxon>
        <taxon>Pezizomycotina</taxon>
        <taxon>Sordariomycetes</taxon>
        <taxon>Hypocreomycetidae</taxon>
        <taxon>Glomerellales</taxon>
        <taxon>Glomerellaceae</taxon>
        <taxon>Colletotrichum</taxon>
        <taxon>Colletotrichum orbiculare species complex</taxon>
    </lineage>
</organism>
<keyword evidence="6 8" id="KW-0408">Iron</keyword>
<evidence type="ECO:0000256" key="3">
    <source>
        <dbReference type="ARBA" id="ARBA00022617"/>
    </source>
</evidence>
<dbReference type="PANTHER" id="PTHR24305">
    <property type="entry name" value="CYTOCHROME P450"/>
    <property type="match status" value="1"/>
</dbReference>
<evidence type="ECO:0000256" key="7">
    <source>
        <dbReference type="ARBA" id="ARBA00023033"/>
    </source>
</evidence>
<keyword evidence="4 8" id="KW-0479">Metal-binding</keyword>
<proteinExistence type="inferred from homology"/>
<evidence type="ECO:0000256" key="2">
    <source>
        <dbReference type="ARBA" id="ARBA00010617"/>
    </source>
</evidence>
<evidence type="ECO:0000256" key="4">
    <source>
        <dbReference type="ARBA" id="ARBA00022723"/>
    </source>
</evidence>
<feature type="transmembrane region" description="Helical" evidence="9">
    <location>
        <begin position="12"/>
        <end position="34"/>
    </location>
</feature>
<dbReference type="InterPro" id="IPR017972">
    <property type="entry name" value="Cyt_P450_CS"/>
</dbReference>
<dbReference type="GO" id="GO:0020037">
    <property type="term" value="F:heme binding"/>
    <property type="evidence" value="ECO:0007669"/>
    <property type="project" value="InterPro"/>
</dbReference>
<keyword evidence="9" id="KW-1133">Transmembrane helix</keyword>
<comment type="cofactor">
    <cofactor evidence="1 8">
        <name>heme</name>
        <dbReference type="ChEBI" id="CHEBI:30413"/>
    </cofactor>
</comment>
<dbReference type="Proteomes" id="UP000295083">
    <property type="component" value="Unassembled WGS sequence"/>
</dbReference>
<reference evidence="10 11" key="1">
    <citation type="submission" date="2018-11" db="EMBL/GenBank/DDBJ databases">
        <title>Genome sequence and assembly of Colletotrichum spinosum.</title>
        <authorList>
            <person name="Gan P."/>
            <person name="Shirasu K."/>
        </authorList>
    </citation>
    <scope>NUCLEOTIDE SEQUENCE [LARGE SCALE GENOMIC DNA]</scope>
    <source>
        <strain evidence="10 11">CBS 515.97</strain>
    </source>
</reference>
<sequence length="711" mass="79386">MEAFVQHDSGISQFALCLNFGLISFLALAVYRLALHPLSSYPGPLTAKLTGLFNTYHALRKDQARTLHRLHEEHGPIVRYGPNHVSIRSSEAVRMLYTNSRYTRKADNYLAFPRNPAKASLFSSINKQVHARKRRILRQGFSDSALKTASLTIKKHVHTLCQCLEFLGGDDHEGYVLSQEHVSQVGQWSKPKNFSEWINRFTFDVSSDLSFSKSFEMMKFAGNRHIINILHQTLWADNVTGSSLTLFRTLRLKWLLFSHHVRSTATFDSFIESAAGERVSKLNDSKKDFLFWLTGAVDPISGETFGMEELVEEAILLITAGSDTSSTAISSTMYYLLHSPEKLSRLQAEVRSVFANVEEIDFGLKLQTCTYLRACINEGLRLSPPAGSVLHRQVEPGGVQIGDEFFPEGTNIGVPVFSIHHAAEYFPDPFSFQPERWMVGEKLSDGTEITPDFLKYSSAAFMAFSAGTRGCIGQQVFEGLQARRDPNGEILIFRPEENARRMRKSAAFVYMPEVPEDLFLTSVHLAVRKNAEYVCPHHVKGSLYIRPFQFGSGSQIGLEPPKEFLFCVFVQPHIAFHGHQAIKALVLDEFDRAATRGSGAVKVGGNYAPVMRWMSEARKEGYNVLLHLDSHTRSDIDEFSTSSFIGIRNDEHGITLIVADSPAALDSITADSTARLAASFGWRVEKRTVKWSEVATFTEVIAAGTAAGLVP</sequence>
<dbReference type="SUPFAM" id="SSF56752">
    <property type="entry name" value="D-aminoacid aminotransferase-like PLP-dependent enzymes"/>
    <property type="match status" value="1"/>
</dbReference>
<keyword evidence="9" id="KW-0472">Membrane</keyword>
<evidence type="ECO:0000256" key="1">
    <source>
        <dbReference type="ARBA" id="ARBA00001971"/>
    </source>
</evidence>
<dbReference type="Gene3D" id="3.20.10.10">
    <property type="entry name" value="D-amino Acid Aminotransferase, subunit A, domain 2"/>
    <property type="match status" value="1"/>
</dbReference>
<keyword evidence="3 8" id="KW-0349">Heme</keyword>
<keyword evidence="10" id="KW-0808">Transferase</keyword>
<dbReference type="InterPro" id="IPR050121">
    <property type="entry name" value="Cytochrome_P450_monoxygenase"/>
</dbReference>
<dbReference type="InterPro" id="IPR001128">
    <property type="entry name" value="Cyt_P450"/>
</dbReference>
<dbReference type="PRINTS" id="PR00385">
    <property type="entry name" value="P450"/>
</dbReference>
<gene>
    <name evidence="10" type="primary">TOXF</name>
    <name evidence="10" type="ORF">C8035_v006326</name>
</gene>
<dbReference type="PRINTS" id="PR00465">
    <property type="entry name" value="EP450IV"/>
</dbReference>
<evidence type="ECO:0000313" key="11">
    <source>
        <dbReference type="Proteomes" id="UP000295083"/>
    </source>
</evidence>
<dbReference type="InterPro" id="IPR043132">
    <property type="entry name" value="BCAT-like_C"/>
</dbReference>
<protein>
    <submittedName>
        <fullName evidence="10">Putative branched-chain-amino-acid aminotransferase TOXF</fullName>
    </submittedName>
</protein>
<dbReference type="Pfam" id="PF00067">
    <property type="entry name" value="p450"/>
    <property type="match status" value="1"/>
</dbReference>
<feature type="binding site" description="axial binding residue" evidence="8">
    <location>
        <position position="471"/>
    </location>
    <ligand>
        <name>heme</name>
        <dbReference type="ChEBI" id="CHEBI:30413"/>
    </ligand>
    <ligandPart>
        <name>Fe</name>
        <dbReference type="ChEBI" id="CHEBI:18248"/>
    </ligandPart>
</feature>
<dbReference type="CDD" id="cd11061">
    <property type="entry name" value="CYP67-like"/>
    <property type="match status" value="1"/>
</dbReference>
<evidence type="ECO:0000256" key="8">
    <source>
        <dbReference type="PIRSR" id="PIRSR602403-1"/>
    </source>
</evidence>
<keyword evidence="10" id="KW-0032">Aminotransferase</keyword>
<dbReference type="PANTHER" id="PTHR24305:SF237">
    <property type="entry name" value="CYTOCHROME P450 MONOOXYGENASE ATNE-RELATED"/>
    <property type="match status" value="1"/>
</dbReference>
<name>A0A4R8QPM4_9PEZI</name>
<dbReference type="AlphaFoldDB" id="A0A4R8QPM4"/>
<evidence type="ECO:0000256" key="5">
    <source>
        <dbReference type="ARBA" id="ARBA00023002"/>
    </source>
</evidence>
<dbReference type="EMBL" id="QAPG01000011">
    <property type="protein sequence ID" value="TDZ39236.1"/>
    <property type="molecule type" value="Genomic_DNA"/>
</dbReference>
<accession>A0A4R8QPM4</accession>
<dbReference type="Gene3D" id="1.10.630.10">
    <property type="entry name" value="Cytochrome P450"/>
    <property type="match status" value="1"/>
</dbReference>
<dbReference type="GO" id="GO:0008483">
    <property type="term" value="F:transaminase activity"/>
    <property type="evidence" value="ECO:0007669"/>
    <property type="project" value="UniProtKB-KW"/>
</dbReference>
<dbReference type="GO" id="GO:0004497">
    <property type="term" value="F:monooxygenase activity"/>
    <property type="evidence" value="ECO:0007669"/>
    <property type="project" value="UniProtKB-KW"/>
</dbReference>
<dbReference type="InterPro" id="IPR036038">
    <property type="entry name" value="Aminotransferase-like"/>
</dbReference>
<dbReference type="InterPro" id="IPR036396">
    <property type="entry name" value="Cyt_P450_sf"/>
</dbReference>
<keyword evidence="9" id="KW-0812">Transmembrane</keyword>
<dbReference type="PROSITE" id="PS00086">
    <property type="entry name" value="CYTOCHROME_P450"/>
    <property type="match status" value="1"/>
</dbReference>
<comment type="caution">
    <text evidence="10">The sequence shown here is derived from an EMBL/GenBank/DDBJ whole genome shotgun (WGS) entry which is preliminary data.</text>
</comment>
<comment type="similarity">
    <text evidence="2">Belongs to the cytochrome P450 family.</text>
</comment>
<evidence type="ECO:0000313" key="10">
    <source>
        <dbReference type="EMBL" id="TDZ39236.1"/>
    </source>
</evidence>
<evidence type="ECO:0000256" key="6">
    <source>
        <dbReference type="ARBA" id="ARBA00023004"/>
    </source>
</evidence>
<keyword evidence="7" id="KW-0503">Monooxygenase</keyword>
<dbReference type="InterPro" id="IPR002403">
    <property type="entry name" value="Cyt_P450_E_grp-IV"/>
</dbReference>
<dbReference type="GO" id="GO:0016705">
    <property type="term" value="F:oxidoreductase activity, acting on paired donors, with incorporation or reduction of molecular oxygen"/>
    <property type="evidence" value="ECO:0007669"/>
    <property type="project" value="InterPro"/>
</dbReference>
<keyword evidence="5" id="KW-0560">Oxidoreductase</keyword>
<dbReference type="SUPFAM" id="SSF48264">
    <property type="entry name" value="Cytochrome P450"/>
    <property type="match status" value="1"/>
</dbReference>
<keyword evidence="11" id="KW-1185">Reference proteome</keyword>
<dbReference type="GO" id="GO:0005506">
    <property type="term" value="F:iron ion binding"/>
    <property type="evidence" value="ECO:0007669"/>
    <property type="project" value="InterPro"/>
</dbReference>
<evidence type="ECO:0000256" key="9">
    <source>
        <dbReference type="SAM" id="Phobius"/>
    </source>
</evidence>